<evidence type="ECO:0000313" key="2">
    <source>
        <dbReference type="Proteomes" id="UP000260311"/>
    </source>
</evidence>
<reference evidence="1 2" key="1">
    <citation type="submission" date="2018-05" db="EMBL/GenBank/DDBJ databases">
        <title>The genome of Vibrio coralliilyticus phage YC.</title>
        <authorList>
            <person name="Benler S."/>
        </authorList>
    </citation>
    <scope>NUCLEOTIDE SEQUENCE [LARGE SCALE GENOMIC DNA]</scope>
</reference>
<name>A0A384ZS95_9CAUD</name>
<keyword evidence="2" id="KW-1185">Reference proteome</keyword>
<dbReference type="Proteomes" id="UP000260311">
    <property type="component" value="Segment"/>
</dbReference>
<accession>A0A384ZS95</accession>
<dbReference type="EMBL" id="MH375644">
    <property type="protein sequence ID" value="AXC34484.1"/>
    <property type="molecule type" value="Genomic_DNA"/>
</dbReference>
<sequence>MIKSLEPQGHYFHGGRTNAEVLEQLLSHYEVPHAGTFSLKMYEGGVIVSVDVDGAVNGISVGTIEDAEKLMCQHQSLKLKSGVVMNARECHRARVKARINHNYGVIKETESRHHIIRTQVLGLANIAIGLGDVNWSKYGIDRDSKIPEYTKNYLRALGYKVEPTYSTSWKNETIHVSPDLEWLRQEDAYNKGSI</sequence>
<dbReference type="KEGG" id="vg:55608562"/>
<evidence type="ECO:0000313" key="1">
    <source>
        <dbReference type="EMBL" id="AXC34484.1"/>
    </source>
</evidence>
<dbReference type="RefSeq" id="YP_009838330.1">
    <property type="nucleotide sequence ID" value="NC_048709.1"/>
</dbReference>
<dbReference type="GeneID" id="55608562"/>
<proteinExistence type="predicted"/>
<protein>
    <submittedName>
        <fullName evidence="1">Uncharacterized protein</fullName>
    </submittedName>
</protein>
<organism evidence="1 2">
    <name type="scientific">Vibrio phage YC</name>
    <dbReference type="NCBI Taxonomy" id="2267403"/>
    <lineage>
        <taxon>Viruses</taxon>
        <taxon>Duplodnaviria</taxon>
        <taxon>Heunggongvirae</taxon>
        <taxon>Uroviricota</taxon>
        <taxon>Caudoviricetes</taxon>
        <taxon>Pantevenvirales</taxon>
        <taxon>Ackermannviridae</taxon>
        <taxon>Campanilevirus</taxon>
        <taxon>Campanilevirus YC</taxon>
    </lineage>
</organism>